<sequence>MIDIPGYQILTQIYDSFNSQVYRGIRQSDRTPVIIKILKQDYPTAAELTRYKQEYELTHSLNLEGTIRAYSLQPYQRTLAIVLEDFGGIPLANLLNPSSLNLEQSLEIMIKIAQSLGELHAQNIIHKDINPANIVINPETQQLKLIDLGIATPLSRENPTLKNPNTLEGTLPYISPEQTGRMNRSLDYRTDFYSLGVLFYQLLTHQLPFQTIDPLELVHAHIAKAPQPPHQINPSLPPILSDIAMKLMAKNAEDRYQSAWGLESDLKTALNQLQQTGTILSFDLGQNDVSDHFSIPQKLYGREREIETLLSSFEGAKDQSEFILVAGYSGIGKSCLVQEIHKPITEKKGYFVSGKFDQFKRNIPYSAILTAFSQFIEQILTESERELQAWKHKFLQALGSNGNVLIDVIPEIELIIGEQPPVAELGATESQNRFNLVFQNFIHATCSREHPLVVFLDDLQWADAATLKLIKLMMSDVNLQNLLLIGAYRDNEVNPGHPLEMMVNELRETQAIIKEINLNNLSLHHVNQILSETLKSSLEKSNSLAELVFQKTDGNPFFVNQFLLNLYSEKLINFDYEQKKWQWNQQEIESCNITDNVVDLMIQSLRKLPIATQDVLKLAACIGANFDLSTLSIIAQTSPKDTFLALVKAIQSRLILTVSELDQELLIQDYKFLHDRVQQAAYSLIAEDDKAALHLKIGRLLLGNSSEEQKEERLFDFLGHLNLGQALIEQDSEKEELAQLNLQAGEKAKKSTAYSAGILYVQTGIGLLNSHSWDSQYHLTLKLYITGTELAYLNADLDRMQERANQVLHHGQTILDKIPVYEVLISSYTGQGKMQESVDLGRQVLQELGVDVPASMNATQNNEALQALNQQLEGRTIEELIDLPIMSDRHIQASMNILHMLLAPVFQGKPDLLPMVGITMVRLSLEFGNSPASVVGYVLHGLVLCSVWQELEEGYAFGRLSLNLLDRFHWHNFKSIVLNMFGNHIQHFKDHFRETSATLYEGHKSGLETGDFLFCGYSISNSYLQRFLFGTELEPMIRELLDYRHLMISIKQFSPLGYLDLLQQTGINLRETFPEPHRLLGEVYNEIERIPKHEEDQELTALSLLYLYKLLLAYLFEDYQSALEYIKIAEENNYENAVTGMVCIPCFHFYAALTYLAILSLDSDGNKNSYLERLDVHEKTVNQWAQCSPSNHLHKWYLLQAEKHRVYGNKAEAIADYDRAISAAHENQYIHEEALANELAAKFYLNWGKGKIAQSYMQDASYAYMLWGALAKVNYLNRQYSTLLSAVAQQNLNVTKTITETSSGKNLYKTLDMKTVFKANQIISGEIVLDKLLVELMKIILQNAGAQTGCLMIVDRGNLILQASGNINSEEIEVLQQLPIEEATEVCHAIVNYVARTQESVVLNNVLQSGNFTQDSYIQTHQPQSILCVPLVNQGQLISIVYLENYLITGAFTDKRVNLIQVISGQAAIALENAYLYRNLEQKVEERTAELALANAEIKTLNEQLTSENLRLSSELDVAKKIQQMVLPKATELESVEDLEIACYMEPADEVGGDYYDILQEGDRIKITIGDVTGHGLESGVLMLMAQTVVRTLENMQETRAIHFLEMVNKTLCQNLERMNSHKNMSLAILNYKEGLMKVSGQHEEIIVVRGNGELELIDTLDLGFPIGLDWQIGEFIHEQELFLNSDDVIILYTDGITEAENLENQQYGLERLTQLAQEHRQHSATQIRDRIIEDVRQFIGEQKVFDDITLVVLKQK</sequence>
<dbReference type="Gene3D" id="3.40.50.300">
    <property type="entry name" value="P-loop containing nucleotide triphosphate hydrolases"/>
    <property type="match status" value="1"/>
</dbReference>
<evidence type="ECO:0000313" key="5">
    <source>
        <dbReference type="Proteomes" id="UP001235303"/>
    </source>
</evidence>
<dbReference type="InterPro" id="IPR001932">
    <property type="entry name" value="PPM-type_phosphatase-like_dom"/>
</dbReference>
<dbReference type="RefSeq" id="WP_283753120.1">
    <property type="nucleotide sequence ID" value="NZ_JAQOSP010000056.1"/>
</dbReference>
<dbReference type="InterPro" id="IPR029016">
    <property type="entry name" value="GAF-like_dom_sf"/>
</dbReference>
<proteinExistence type="predicted"/>
<feature type="region of interest" description="Disordered" evidence="2">
    <location>
        <begin position="157"/>
        <end position="176"/>
    </location>
</feature>
<feature type="compositionally biased region" description="Polar residues" evidence="2">
    <location>
        <begin position="157"/>
        <end position="168"/>
    </location>
</feature>
<feature type="domain" description="Protein kinase" evidence="3">
    <location>
        <begin position="7"/>
        <end position="270"/>
    </location>
</feature>
<dbReference type="InterPro" id="IPR011009">
    <property type="entry name" value="Kinase-like_dom_sf"/>
</dbReference>
<organism evidence="4 5">
    <name type="scientific">Roseofilum acuticapitatum BLCC-M154</name>
    <dbReference type="NCBI Taxonomy" id="3022444"/>
    <lineage>
        <taxon>Bacteria</taxon>
        <taxon>Bacillati</taxon>
        <taxon>Cyanobacteriota</taxon>
        <taxon>Cyanophyceae</taxon>
        <taxon>Desertifilales</taxon>
        <taxon>Desertifilaceae</taxon>
        <taxon>Roseofilum</taxon>
        <taxon>Roseofilum acuticapitatum</taxon>
    </lineage>
</organism>
<feature type="coiled-coil region" evidence="1">
    <location>
        <begin position="1477"/>
        <end position="1511"/>
    </location>
</feature>
<dbReference type="SUPFAM" id="SSF56112">
    <property type="entry name" value="Protein kinase-like (PK-like)"/>
    <property type="match status" value="1"/>
</dbReference>
<dbReference type="SUPFAM" id="SSF55781">
    <property type="entry name" value="GAF domain-like"/>
    <property type="match status" value="1"/>
</dbReference>
<evidence type="ECO:0000256" key="2">
    <source>
        <dbReference type="SAM" id="MobiDB-lite"/>
    </source>
</evidence>
<dbReference type="InterPro" id="IPR053159">
    <property type="entry name" value="Hybrid_Histidine_Kinase"/>
</dbReference>
<dbReference type="PANTHER" id="PTHR43642:SF1">
    <property type="entry name" value="HYBRID SIGNAL TRANSDUCTION HISTIDINE KINASE G"/>
    <property type="match status" value="1"/>
</dbReference>
<evidence type="ECO:0000313" key="4">
    <source>
        <dbReference type="EMBL" id="MDJ1169360.1"/>
    </source>
</evidence>
<dbReference type="InterPro" id="IPR036457">
    <property type="entry name" value="PPM-type-like_dom_sf"/>
</dbReference>
<dbReference type="Gene3D" id="3.60.40.10">
    <property type="entry name" value="PPM-type phosphatase domain"/>
    <property type="match status" value="1"/>
</dbReference>
<dbReference type="Pfam" id="PF07228">
    <property type="entry name" value="SpoIIE"/>
    <property type="match status" value="1"/>
</dbReference>
<comment type="caution">
    <text evidence="4">The sequence shown here is derived from an EMBL/GenBank/DDBJ whole genome shotgun (WGS) entry which is preliminary data.</text>
</comment>
<dbReference type="InterPro" id="IPR041664">
    <property type="entry name" value="AAA_16"/>
</dbReference>
<dbReference type="PROSITE" id="PS50011">
    <property type="entry name" value="PROTEIN_KINASE_DOM"/>
    <property type="match status" value="1"/>
</dbReference>
<reference evidence="4 5" key="1">
    <citation type="submission" date="2023-01" db="EMBL/GenBank/DDBJ databases">
        <title>Novel diversity within Roseofilum (Cyanobacteria; Desertifilaceae) from marine benthic mats with descriptions of four novel species.</title>
        <authorList>
            <person name="Wang Y."/>
            <person name="Berthold D.E."/>
            <person name="Hu J."/>
            <person name="Lefler F.W."/>
            <person name="Laughinghouse H.D. IV."/>
        </authorList>
    </citation>
    <scope>NUCLEOTIDE SEQUENCE [LARGE SCALE GENOMIC DNA]</scope>
    <source>
        <strain evidence="4 5">BLCC-M154</strain>
    </source>
</reference>
<evidence type="ECO:0000259" key="3">
    <source>
        <dbReference type="PROSITE" id="PS50011"/>
    </source>
</evidence>
<dbReference type="InterPro" id="IPR027417">
    <property type="entry name" value="P-loop_NTPase"/>
</dbReference>
<dbReference type="SUPFAM" id="SSF52540">
    <property type="entry name" value="P-loop containing nucleoside triphosphate hydrolases"/>
    <property type="match status" value="1"/>
</dbReference>
<name>A0ABT7AR37_9CYAN</name>
<dbReference type="SMART" id="SM00331">
    <property type="entry name" value="PP2C_SIG"/>
    <property type="match status" value="1"/>
</dbReference>
<dbReference type="CDD" id="cd14014">
    <property type="entry name" value="STKc_PknB_like"/>
    <property type="match status" value="1"/>
</dbReference>
<dbReference type="PANTHER" id="PTHR43642">
    <property type="entry name" value="HYBRID SIGNAL TRANSDUCTION HISTIDINE KINASE G"/>
    <property type="match status" value="1"/>
</dbReference>
<accession>A0ABT7AR37</accession>
<dbReference type="SMART" id="SM00065">
    <property type="entry name" value="GAF"/>
    <property type="match status" value="1"/>
</dbReference>
<dbReference type="Gene3D" id="3.30.450.40">
    <property type="match status" value="1"/>
</dbReference>
<dbReference type="Pfam" id="PF00069">
    <property type="entry name" value="Pkinase"/>
    <property type="match status" value="1"/>
</dbReference>
<keyword evidence="1" id="KW-0175">Coiled coil</keyword>
<dbReference type="Proteomes" id="UP001235303">
    <property type="component" value="Unassembled WGS sequence"/>
</dbReference>
<dbReference type="EMBL" id="JAQOSP010000056">
    <property type="protein sequence ID" value="MDJ1169360.1"/>
    <property type="molecule type" value="Genomic_DNA"/>
</dbReference>
<evidence type="ECO:0000256" key="1">
    <source>
        <dbReference type="SAM" id="Coils"/>
    </source>
</evidence>
<dbReference type="Gene3D" id="1.10.510.10">
    <property type="entry name" value="Transferase(Phosphotransferase) domain 1"/>
    <property type="match status" value="1"/>
</dbReference>
<dbReference type="Pfam" id="PF13191">
    <property type="entry name" value="AAA_16"/>
    <property type="match status" value="1"/>
</dbReference>
<dbReference type="InterPro" id="IPR000719">
    <property type="entry name" value="Prot_kinase_dom"/>
</dbReference>
<dbReference type="InterPro" id="IPR003018">
    <property type="entry name" value="GAF"/>
</dbReference>
<gene>
    <name evidence="4" type="ORF">PMG71_07980</name>
</gene>
<keyword evidence="5" id="KW-1185">Reference proteome</keyword>
<dbReference type="Pfam" id="PF01590">
    <property type="entry name" value="GAF"/>
    <property type="match status" value="1"/>
</dbReference>
<protein>
    <submittedName>
        <fullName evidence="4">AAA family ATPase</fullName>
    </submittedName>
</protein>